<organism evidence="2 3">
    <name type="scientific">Fimbriimonas ginsengisoli</name>
    <dbReference type="NCBI Taxonomy" id="1005039"/>
    <lineage>
        <taxon>Bacteria</taxon>
        <taxon>Bacillati</taxon>
        <taxon>Armatimonadota</taxon>
        <taxon>Fimbriimonadia</taxon>
        <taxon>Fimbriimonadales</taxon>
        <taxon>Fimbriimonadaceae</taxon>
        <taxon>Fimbriimonas</taxon>
    </lineage>
</organism>
<feature type="transmembrane region" description="Helical" evidence="1">
    <location>
        <begin position="127"/>
        <end position="147"/>
    </location>
</feature>
<protein>
    <submittedName>
        <fullName evidence="2">Uncharacterized protein</fullName>
    </submittedName>
</protein>
<proteinExistence type="predicted"/>
<feature type="transmembrane region" description="Helical" evidence="1">
    <location>
        <begin position="69"/>
        <end position="88"/>
    </location>
</feature>
<dbReference type="AlphaFoldDB" id="A0A931LUX8"/>
<name>A0A931LUX8_FIMGI</name>
<keyword evidence="1" id="KW-0472">Membrane</keyword>
<keyword evidence="1" id="KW-0812">Transmembrane</keyword>
<evidence type="ECO:0000313" key="3">
    <source>
        <dbReference type="Proteomes" id="UP000727962"/>
    </source>
</evidence>
<feature type="transmembrane region" description="Helical" evidence="1">
    <location>
        <begin position="274"/>
        <end position="294"/>
    </location>
</feature>
<dbReference type="EMBL" id="JACOSL010000028">
    <property type="protein sequence ID" value="MBI1756321.1"/>
    <property type="molecule type" value="Genomic_DNA"/>
</dbReference>
<sequence length="359" mass="39837">MAAKPDFGASNKDLTDSLMSFLGGVARVLFWLGTLSAAFSFGMLVYYIYTFSVGSADAQQAADNLGLFNNLLLLGLLAGGLGAAFLWWGESVMTASLVGVALIVVLVPQYIPPLVGEPRNEIAINCYKVITTAGTVYAVFAALVLLIDIGIRARDRFVVGVKADQIKFGKGMVEEKDKQNVFMGKCWQLPYCRKFVRERCPIYHARRSCWRERVGCMCEEQVIRNAMEGKTIPKNVLAAAAFIPKNHKLTMAQKRNRCRQCVIYNEHQKHKYRLSLFVLNLGYLAFIAVMWGTLLDVAKSLLHRVETGVNSVTLAKTGLQAGLEASSFPFEAILLVAVLLVIFTYLLKTLEVVIFKFKI</sequence>
<reference evidence="2" key="1">
    <citation type="submission" date="2020-07" db="EMBL/GenBank/DDBJ databases">
        <title>Huge and variable diversity of episymbiotic CPR bacteria and DPANN archaea in groundwater ecosystems.</title>
        <authorList>
            <person name="He C.Y."/>
            <person name="Keren R."/>
            <person name="Whittaker M."/>
            <person name="Farag I.F."/>
            <person name="Doudna J."/>
            <person name="Cate J.H.D."/>
            <person name="Banfield J.F."/>
        </authorList>
    </citation>
    <scope>NUCLEOTIDE SEQUENCE</scope>
    <source>
        <strain evidence="2">NC_groundwater_17_Pr7_B-0.1um_64_12</strain>
    </source>
</reference>
<evidence type="ECO:0000256" key="1">
    <source>
        <dbReference type="SAM" id="Phobius"/>
    </source>
</evidence>
<comment type="caution">
    <text evidence="2">The sequence shown here is derived from an EMBL/GenBank/DDBJ whole genome shotgun (WGS) entry which is preliminary data.</text>
</comment>
<feature type="transmembrane region" description="Helical" evidence="1">
    <location>
        <begin position="332"/>
        <end position="355"/>
    </location>
</feature>
<dbReference type="Proteomes" id="UP000727962">
    <property type="component" value="Unassembled WGS sequence"/>
</dbReference>
<gene>
    <name evidence="2" type="ORF">HYR64_04345</name>
</gene>
<feature type="transmembrane region" description="Helical" evidence="1">
    <location>
        <begin position="28"/>
        <end position="49"/>
    </location>
</feature>
<accession>A0A931LUX8</accession>
<evidence type="ECO:0000313" key="2">
    <source>
        <dbReference type="EMBL" id="MBI1756321.1"/>
    </source>
</evidence>
<feature type="transmembrane region" description="Helical" evidence="1">
    <location>
        <begin position="95"/>
        <end position="115"/>
    </location>
</feature>
<keyword evidence="1" id="KW-1133">Transmembrane helix</keyword>